<feature type="domain" description="G-protein coupled receptors family 1 profile" evidence="11">
    <location>
        <begin position="46"/>
        <end position="133"/>
    </location>
</feature>
<evidence type="ECO:0000256" key="10">
    <source>
        <dbReference type="SAM" id="Phobius"/>
    </source>
</evidence>
<dbReference type="Pfam" id="PF00001">
    <property type="entry name" value="7tm_1"/>
    <property type="match status" value="1"/>
</dbReference>
<gene>
    <name evidence="12" type="primary">Mrgprd_1</name>
    <name evidence="12" type="ORF">THACHL_R12833</name>
</gene>
<organism evidence="12 13">
    <name type="scientific">Thalassarche chlororhynchos</name>
    <name type="common">Atlantic yellow-nosed albatross</name>
    <name type="synonym">Diomedea chlororhynchos</name>
    <dbReference type="NCBI Taxonomy" id="54017"/>
    <lineage>
        <taxon>Eukaryota</taxon>
        <taxon>Metazoa</taxon>
        <taxon>Chordata</taxon>
        <taxon>Craniata</taxon>
        <taxon>Vertebrata</taxon>
        <taxon>Euteleostomi</taxon>
        <taxon>Archelosauria</taxon>
        <taxon>Archosauria</taxon>
        <taxon>Dinosauria</taxon>
        <taxon>Saurischia</taxon>
        <taxon>Theropoda</taxon>
        <taxon>Coelurosauria</taxon>
        <taxon>Aves</taxon>
        <taxon>Neognathae</taxon>
        <taxon>Neoaves</taxon>
        <taxon>Aequornithes</taxon>
        <taxon>Procellariiformes</taxon>
        <taxon>Diomedeidae</taxon>
        <taxon>Thalassarche</taxon>
    </lineage>
</organism>
<dbReference type="Proteomes" id="UP000556761">
    <property type="component" value="Unassembled WGS sequence"/>
</dbReference>
<keyword evidence="7 9" id="KW-0675">Receptor</keyword>
<comment type="subcellular location">
    <subcellularLocation>
        <location evidence="1">Cell membrane</location>
        <topology evidence="1">Multi-pass membrane protein</topology>
    </subcellularLocation>
</comment>
<dbReference type="GO" id="GO:0004930">
    <property type="term" value="F:G protein-coupled receptor activity"/>
    <property type="evidence" value="ECO:0007669"/>
    <property type="project" value="UniProtKB-KW"/>
</dbReference>
<dbReference type="PROSITE" id="PS00237">
    <property type="entry name" value="G_PROTEIN_RECEP_F1_1"/>
    <property type="match status" value="1"/>
</dbReference>
<keyword evidence="4 10" id="KW-1133">Transmembrane helix</keyword>
<dbReference type="OrthoDB" id="9896011at2759"/>
<dbReference type="InterPro" id="IPR026234">
    <property type="entry name" value="MRGPCRFAMILY"/>
</dbReference>
<dbReference type="PANTHER" id="PTHR11334">
    <property type="entry name" value="MAS-RELATED G-PROTEIN COUPLED RECEPTOR"/>
    <property type="match status" value="1"/>
</dbReference>
<evidence type="ECO:0000313" key="13">
    <source>
        <dbReference type="Proteomes" id="UP000556761"/>
    </source>
</evidence>
<feature type="non-terminal residue" evidence="12">
    <location>
        <position position="1"/>
    </location>
</feature>
<dbReference type="PANTHER" id="PTHR11334:SF29">
    <property type="entry name" value="MAS-RELATED G-PROTEIN COUPLED RECEPTOR MEMBER X2"/>
    <property type="match status" value="1"/>
</dbReference>
<evidence type="ECO:0000256" key="1">
    <source>
        <dbReference type="ARBA" id="ARBA00004651"/>
    </source>
</evidence>
<name>A0A7L3J9T1_THACH</name>
<dbReference type="PROSITE" id="PS50262">
    <property type="entry name" value="G_PROTEIN_RECEP_F1_2"/>
    <property type="match status" value="1"/>
</dbReference>
<feature type="transmembrane region" description="Helical" evidence="10">
    <location>
        <begin position="101"/>
        <end position="121"/>
    </location>
</feature>
<evidence type="ECO:0000256" key="4">
    <source>
        <dbReference type="ARBA" id="ARBA00022989"/>
    </source>
</evidence>
<keyword evidence="3 9" id="KW-0812">Transmembrane</keyword>
<keyword evidence="8 9" id="KW-0807">Transducer</keyword>
<keyword evidence="2" id="KW-1003">Cell membrane</keyword>
<dbReference type="GO" id="GO:0005886">
    <property type="term" value="C:plasma membrane"/>
    <property type="evidence" value="ECO:0007669"/>
    <property type="project" value="UniProtKB-SubCell"/>
</dbReference>
<evidence type="ECO:0000256" key="6">
    <source>
        <dbReference type="ARBA" id="ARBA00023136"/>
    </source>
</evidence>
<keyword evidence="6 10" id="KW-0472">Membrane</keyword>
<protein>
    <submittedName>
        <fullName evidence="12">MRGRD protein</fullName>
    </submittedName>
</protein>
<dbReference type="EMBL" id="VZTW01023966">
    <property type="protein sequence ID" value="NXU26064.1"/>
    <property type="molecule type" value="Genomic_DNA"/>
</dbReference>
<comment type="similarity">
    <text evidence="9">Belongs to the G-protein coupled receptor 1 family.</text>
</comment>
<evidence type="ECO:0000256" key="5">
    <source>
        <dbReference type="ARBA" id="ARBA00023040"/>
    </source>
</evidence>
<dbReference type="InterPro" id="IPR000276">
    <property type="entry name" value="GPCR_Rhodpsn"/>
</dbReference>
<evidence type="ECO:0000256" key="7">
    <source>
        <dbReference type="ARBA" id="ARBA00023170"/>
    </source>
</evidence>
<keyword evidence="13" id="KW-1185">Reference proteome</keyword>
<proteinExistence type="inferred from homology"/>
<evidence type="ECO:0000256" key="3">
    <source>
        <dbReference type="ARBA" id="ARBA00022692"/>
    </source>
</evidence>
<feature type="transmembrane region" description="Helical" evidence="10">
    <location>
        <begin position="66"/>
        <end position="89"/>
    </location>
</feature>
<dbReference type="AlphaFoldDB" id="A0A7L3J9T1"/>
<evidence type="ECO:0000256" key="2">
    <source>
        <dbReference type="ARBA" id="ARBA00022475"/>
    </source>
</evidence>
<dbReference type="Gene3D" id="1.20.1070.10">
    <property type="entry name" value="Rhodopsin 7-helix transmembrane proteins"/>
    <property type="match status" value="1"/>
</dbReference>
<dbReference type="InterPro" id="IPR017452">
    <property type="entry name" value="GPCR_Rhodpsn_7TM"/>
</dbReference>
<reference evidence="12 13" key="1">
    <citation type="submission" date="2019-09" db="EMBL/GenBank/DDBJ databases">
        <title>Bird 10,000 Genomes (B10K) Project - Family phase.</title>
        <authorList>
            <person name="Zhang G."/>
        </authorList>
    </citation>
    <scope>NUCLEOTIDE SEQUENCE [LARGE SCALE GENOMIC DNA]</scope>
    <source>
        <strain evidence="12">B10K-DU-029-24</strain>
        <tissue evidence="12">Muscle</tissue>
    </source>
</reference>
<feature type="non-terminal residue" evidence="12">
    <location>
        <position position="133"/>
    </location>
</feature>
<dbReference type="PRINTS" id="PR02108">
    <property type="entry name" value="MRGPCRFAMILY"/>
</dbReference>
<evidence type="ECO:0000256" key="9">
    <source>
        <dbReference type="RuleBase" id="RU000688"/>
    </source>
</evidence>
<evidence type="ECO:0000313" key="12">
    <source>
        <dbReference type="EMBL" id="NXU26064.1"/>
    </source>
</evidence>
<dbReference type="PRINTS" id="PR00237">
    <property type="entry name" value="GPCRRHODOPSN"/>
</dbReference>
<feature type="transmembrane region" description="Helical" evidence="10">
    <location>
        <begin position="34"/>
        <end position="54"/>
    </location>
</feature>
<comment type="caution">
    <text evidence="12">The sequence shown here is derived from an EMBL/GenBank/DDBJ whole genome shotgun (WGS) entry which is preliminary data.</text>
</comment>
<evidence type="ECO:0000259" key="11">
    <source>
        <dbReference type="PROSITE" id="PS50262"/>
    </source>
</evidence>
<sequence length="133" mass="15330">QQTSLFNDSLYDGAHGRDNRSCESQTFTVDFFALFWWGVWLCGMLGNVVVVRFLGFHMKKSPFTVYVLNLAIADFSLILFFCLLFALHSAGFFFCFNFPDVIFIVVYLLFLFCYLSSMYLLTAISVERCLSVL</sequence>
<accession>A0A7L3J9T1</accession>
<dbReference type="SUPFAM" id="SSF81321">
    <property type="entry name" value="Family A G protein-coupled receptor-like"/>
    <property type="match status" value="1"/>
</dbReference>
<keyword evidence="5 9" id="KW-0297">G-protein coupled receptor</keyword>
<evidence type="ECO:0000256" key="8">
    <source>
        <dbReference type="ARBA" id="ARBA00023224"/>
    </source>
</evidence>